<dbReference type="EMBL" id="JFAX01000031">
    <property type="protein sequence ID" value="EXI64966.1"/>
    <property type="molecule type" value="Genomic_DNA"/>
</dbReference>
<evidence type="ECO:0000313" key="3">
    <source>
        <dbReference type="Proteomes" id="UP000020218"/>
    </source>
</evidence>
<dbReference type="Gene3D" id="3.40.50.620">
    <property type="entry name" value="HUPs"/>
    <property type="match status" value="1"/>
</dbReference>
<dbReference type="STRING" id="1454001.AW08_03589"/>
<reference evidence="2" key="1">
    <citation type="submission" date="2014-02" db="EMBL/GenBank/DDBJ databases">
        <title>Expanding our view of genomic diversity in Candidatus Accumulibacter clades.</title>
        <authorList>
            <person name="Skennerton C.T."/>
            <person name="Barr J.J."/>
            <person name="Slater F.R."/>
            <person name="Bond P.L."/>
            <person name="Tyson G.W."/>
        </authorList>
    </citation>
    <scope>NUCLEOTIDE SEQUENCE [LARGE SCALE GENOMIC DNA]</scope>
</reference>
<keyword evidence="3" id="KW-1185">Reference proteome</keyword>
<dbReference type="InterPro" id="IPR036134">
    <property type="entry name" value="Crypto/Photolyase_FAD-like_sf"/>
</dbReference>
<accession>A0A011MQW4</accession>
<dbReference type="AlphaFoldDB" id="A0A011MQW4"/>
<dbReference type="Gene3D" id="1.10.10.1710">
    <property type="entry name" value="Deoxyribodipyrimidine photolyase-related"/>
    <property type="match status" value="1"/>
</dbReference>
<dbReference type="PATRIC" id="fig|1454001.3.peg.3624"/>
<dbReference type="PANTHER" id="PTHR38657:SF1">
    <property type="entry name" value="SLR1343 PROTEIN"/>
    <property type="match status" value="1"/>
</dbReference>
<comment type="caution">
    <text evidence="2">The sequence shown here is derived from an EMBL/GenBank/DDBJ whole genome shotgun (WGS) entry which is preliminary data.</text>
</comment>
<dbReference type="SUPFAM" id="SSF48173">
    <property type="entry name" value="Cryptochrome/photolyase FAD-binding domain"/>
    <property type="match status" value="1"/>
</dbReference>
<name>A0A011MQW4_9PROT</name>
<dbReference type="GO" id="GO:0016829">
    <property type="term" value="F:lyase activity"/>
    <property type="evidence" value="ECO:0007669"/>
    <property type="project" value="UniProtKB-KW"/>
</dbReference>
<dbReference type="PANTHER" id="PTHR38657">
    <property type="entry name" value="SLR1343 PROTEIN"/>
    <property type="match status" value="1"/>
</dbReference>
<evidence type="ECO:0000313" key="2">
    <source>
        <dbReference type="EMBL" id="EXI64966.1"/>
    </source>
</evidence>
<dbReference type="InterPro" id="IPR014729">
    <property type="entry name" value="Rossmann-like_a/b/a_fold"/>
</dbReference>
<dbReference type="InterPro" id="IPR007357">
    <property type="entry name" value="PhrB-like"/>
</dbReference>
<gene>
    <name evidence="2" type="ORF">AW08_03589</name>
</gene>
<feature type="region of interest" description="Disordered" evidence="1">
    <location>
        <begin position="182"/>
        <end position="213"/>
    </location>
</feature>
<organism evidence="2 3">
    <name type="scientific">Candidatus Accumulibacter adjunctus</name>
    <dbReference type="NCBI Taxonomy" id="1454001"/>
    <lineage>
        <taxon>Bacteria</taxon>
        <taxon>Pseudomonadati</taxon>
        <taxon>Pseudomonadota</taxon>
        <taxon>Betaproteobacteria</taxon>
        <taxon>Candidatus Accumulibacter</taxon>
    </lineage>
</organism>
<dbReference type="Proteomes" id="UP000020218">
    <property type="component" value="Unassembled WGS sequence"/>
</dbReference>
<protein>
    <submittedName>
        <fullName evidence="2">Deoxyribodipyrimidine photo-lyase-related protein</fullName>
    </submittedName>
</protein>
<dbReference type="Pfam" id="PF04244">
    <property type="entry name" value="DPRP"/>
    <property type="match status" value="1"/>
</dbReference>
<dbReference type="InterPro" id="IPR052551">
    <property type="entry name" value="UV-DNA_repair_photolyase"/>
</dbReference>
<dbReference type="Gene3D" id="1.10.579.10">
    <property type="entry name" value="DNA Cyclobutane Dipyrimidine Photolyase, subunit A, domain 3"/>
    <property type="match status" value="1"/>
</dbReference>
<sequence length="523" mass="59048">MRKLVLILGDQLDAHSAAFDGFDARRDAVWMAEVAHESTKVWSTKPRVAIFLAAMRHFRDALRERGWTVFYRELTPAAAVWRAADGRAEPAPGETLADALRESLASLQPERVVLVEPGEWSVREEIRAAISLPLEMREDRHFLCSHAEFAAHAQGRKQLRMEFFYREMRRRHAVLLEEDGQPTGGDWNFDGENRKRFGKNGPPKRQAPRPFPPDELTRDVIAMVNARFAGHPGELAAFDWPLTAADAALALQDFVAHRLASFGDWQDAMWAGEPWLFHSRLSAAMNLKLLDPRQVITTAQRAYRDGAAPLASVEGFIRQILGWREYVRGIYWRFMPGYVELNALGAEQPLPRFYWTGDTVMACLRDAIGQSLRLGYAHHIQRLMVTGLYALLLGVRPRALHEWYLAVYVDAVEWVELPNTLGMSQYGDGGLMASKPYIASGKYIQRMSNHCAGCRFDPAAASGPQACPFTTLYWDFLLRHEALLRQNPRMAMQLRNLARLDDAARTAIRRQAAGIRAASADAP</sequence>
<evidence type="ECO:0000256" key="1">
    <source>
        <dbReference type="SAM" id="MobiDB-lite"/>
    </source>
</evidence>
<proteinExistence type="predicted"/>
<dbReference type="Gene3D" id="1.25.40.80">
    <property type="match status" value="1"/>
</dbReference>